<feature type="compositionally biased region" description="Basic and acidic residues" evidence="5">
    <location>
        <begin position="653"/>
        <end position="664"/>
    </location>
</feature>
<dbReference type="PANTHER" id="PTHR15710">
    <property type="entry name" value="E3 UBIQUITIN-PROTEIN LIGASE PRAJA"/>
    <property type="match status" value="1"/>
</dbReference>
<proteinExistence type="predicted"/>
<evidence type="ECO:0000259" key="6">
    <source>
        <dbReference type="PROSITE" id="PS50089"/>
    </source>
</evidence>
<feature type="domain" description="RING-type" evidence="6">
    <location>
        <begin position="398"/>
        <end position="437"/>
    </location>
</feature>
<keyword evidence="1" id="KW-0479">Metal-binding</keyword>
<evidence type="ECO:0000256" key="4">
    <source>
        <dbReference type="PROSITE-ProRule" id="PRU00175"/>
    </source>
</evidence>
<protein>
    <submittedName>
        <fullName evidence="7">Ring finger domain-containing protein</fullName>
    </submittedName>
</protein>
<keyword evidence="3" id="KW-0862">Zinc</keyword>
<dbReference type="STRING" id="2163413.A0A4P6XFP3"/>
<feature type="compositionally biased region" description="Basic and acidic residues" evidence="5">
    <location>
        <begin position="132"/>
        <end position="145"/>
    </location>
</feature>
<feature type="region of interest" description="Disordered" evidence="5">
    <location>
        <begin position="340"/>
        <end position="393"/>
    </location>
</feature>
<sequence>MLPPPTQLESTNDSNNTNSNSEAPAIDRDIESESAESSHDTSAPPASLNNAQTSNNTQSEAPGTANLLTNPDTEPDRPPSSDLELVWPSEDGFLRTFTIPAMPNAPFESFQELFAERVRHYLLNRGPGAQERPSESRESQQDTLRDETLDHTHEHLPGSPTSMNIFDDLLDTVMGTRPGGRAAQDQNTGSEATPSEDQNANGPADSNAASSANNGTVIYTTGQNGDQPGAIVITVNYTFMDGANEPAPGRTGLLVVTIPNNATNREPHIISLFISLATRMAYSALIHTGPKRKPGVTLEKFESFKSLNVEDLTDRTCAVCFEQYELPPAINVEDLVTTKKRKLSPTRQVPSGSATPEQPRSATSQVDDGIPPSTVGGDNTDEASGDTHSSEQEQKVYLCDHQEDFDHSPLQMPCKHVFGRSCLAHWLKDNTSCPLCRTSVSDTEDATERRGGMPAISFIRFGGLDDVTDGIFNTISDDARQSGDSALEQPHSGGAGASELNLEDPGRLPQENEGRNESERGTLPNLLRRATLVIFNQSSRRNREAPPPPLDANGGLRSSRDRNPTMTPMIHGIQNYFRRARRHRDADGTGSHSLFASGVASRRTPDGVETVASDSNPLHSIFTSANPFTGSLGASGANSGTSGSHSTTSVSNSEDRQQTEHGDQQDSAESSGSDSRA</sequence>
<feature type="region of interest" description="Disordered" evidence="5">
    <location>
        <begin position="1"/>
        <end position="84"/>
    </location>
</feature>
<feature type="region of interest" description="Disordered" evidence="5">
    <location>
        <begin position="125"/>
        <end position="145"/>
    </location>
</feature>
<keyword evidence="2 4" id="KW-0863">Zinc-finger</keyword>
<name>A0A4P6XFP3_9ASCO</name>
<feature type="region of interest" description="Disordered" evidence="5">
    <location>
        <begin position="172"/>
        <end position="215"/>
    </location>
</feature>
<dbReference type="Gene3D" id="3.30.40.10">
    <property type="entry name" value="Zinc/RING finger domain, C3HC4 (zinc finger)"/>
    <property type="match status" value="1"/>
</dbReference>
<feature type="compositionally biased region" description="Low complexity" evidence="5">
    <location>
        <begin position="633"/>
        <end position="652"/>
    </location>
</feature>
<dbReference type="AlphaFoldDB" id="A0A4P6XFP3"/>
<dbReference type="InterPro" id="IPR013083">
    <property type="entry name" value="Znf_RING/FYVE/PHD"/>
</dbReference>
<evidence type="ECO:0000256" key="3">
    <source>
        <dbReference type="ARBA" id="ARBA00022833"/>
    </source>
</evidence>
<feature type="compositionally biased region" description="Polar residues" evidence="5">
    <location>
        <begin position="665"/>
        <end position="677"/>
    </location>
</feature>
<accession>A0A4P6XFP3</accession>
<dbReference type="EMBL" id="CP034456">
    <property type="protein sequence ID" value="QBM86202.1"/>
    <property type="molecule type" value="Genomic_DNA"/>
</dbReference>
<evidence type="ECO:0000256" key="5">
    <source>
        <dbReference type="SAM" id="MobiDB-lite"/>
    </source>
</evidence>
<feature type="compositionally biased region" description="Basic and acidic residues" evidence="5">
    <location>
        <begin position="504"/>
        <end position="520"/>
    </location>
</feature>
<evidence type="ECO:0000256" key="2">
    <source>
        <dbReference type="ARBA" id="ARBA00022771"/>
    </source>
</evidence>
<evidence type="ECO:0000313" key="7">
    <source>
        <dbReference type="EMBL" id="QBM86202.1"/>
    </source>
</evidence>
<feature type="region of interest" description="Disordered" evidence="5">
    <location>
        <begin position="475"/>
        <end position="523"/>
    </location>
</feature>
<feature type="region of interest" description="Disordered" evidence="5">
    <location>
        <begin position="633"/>
        <end position="677"/>
    </location>
</feature>
<organism evidence="7 8">
    <name type="scientific">Metschnikowia aff. pulcherrima</name>
    <dbReference type="NCBI Taxonomy" id="2163413"/>
    <lineage>
        <taxon>Eukaryota</taxon>
        <taxon>Fungi</taxon>
        <taxon>Dikarya</taxon>
        <taxon>Ascomycota</taxon>
        <taxon>Saccharomycotina</taxon>
        <taxon>Pichiomycetes</taxon>
        <taxon>Metschnikowiaceae</taxon>
        <taxon>Metschnikowia</taxon>
    </lineage>
</organism>
<feature type="region of interest" description="Disordered" evidence="5">
    <location>
        <begin position="583"/>
        <end position="619"/>
    </location>
</feature>
<feature type="region of interest" description="Disordered" evidence="5">
    <location>
        <begin position="535"/>
        <end position="568"/>
    </location>
</feature>
<feature type="compositionally biased region" description="Basic and acidic residues" evidence="5">
    <location>
        <begin position="25"/>
        <end position="39"/>
    </location>
</feature>
<feature type="compositionally biased region" description="Polar residues" evidence="5">
    <location>
        <begin position="345"/>
        <end position="366"/>
    </location>
</feature>
<dbReference type="GO" id="GO:0008270">
    <property type="term" value="F:zinc ion binding"/>
    <property type="evidence" value="ECO:0007669"/>
    <property type="project" value="UniProtKB-KW"/>
</dbReference>
<feature type="compositionally biased region" description="Low complexity" evidence="5">
    <location>
        <begin position="10"/>
        <end position="21"/>
    </location>
</feature>
<dbReference type="Proteomes" id="UP000292447">
    <property type="component" value="Chromosome I"/>
</dbReference>
<gene>
    <name evidence="7" type="primary">MPUL0A08380</name>
    <name evidence="7" type="ORF">METSCH_A08380</name>
</gene>
<dbReference type="PROSITE" id="PS50089">
    <property type="entry name" value="ZF_RING_2"/>
    <property type="match status" value="1"/>
</dbReference>
<evidence type="ECO:0000256" key="1">
    <source>
        <dbReference type="ARBA" id="ARBA00022723"/>
    </source>
</evidence>
<feature type="compositionally biased region" description="Polar residues" evidence="5">
    <location>
        <begin position="47"/>
        <end position="72"/>
    </location>
</feature>
<dbReference type="Pfam" id="PF13639">
    <property type="entry name" value="zf-RING_2"/>
    <property type="match status" value="1"/>
</dbReference>
<dbReference type="InterPro" id="IPR001841">
    <property type="entry name" value="Znf_RING"/>
</dbReference>
<reference evidence="8" key="1">
    <citation type="submission" date="2019-03" db="EMBL/GenBank/DDBJ databases">
        <title>Snf2 controls pulcherriminic acid biosynthesis and connects pigmentation and antifungal activity of the yeast Metschnikowia pulcherrima.</title>
        <authorList>
            <person name="Gore-Lloyd D."/>
            <person name="Sumann I."/>
            <person name="Brachmann A.O."/>
            <person name="Schneeberger K."/>
            <person name="Ortiz-Merino R.A."/>
            <person name="Moreno-Beltran M."/>
            <person name="Schlaefli M."/>
            <person name="Kirner P."/>
            <person name="Santos Kron A."/>
            <person name="Wolfe K.H."/>
            <person name="Piel J."/>
            <person name="Ahrens C.H."/>
            <person name="Henk D."/>
            <person name="Freimoser F.M."/>
        </authorList>
    </citation>
    <scope>NUCLEOTIDE SEQUENCE [LARGE SCALE GENOMIC DNA]</scope>
    <source>
        <strain evidence="8">APC 1.2</strain>
    </source>
</reference>
<evidence type="ECO:0000313" key="8">
    <source>
        <dbReference type="Proteomes" id="UP000292447"/>
    </source>
</evidence>
<feature type="compositionally biased region" description="Low complexity" evidence="5">
    <location>
        <begin position="199"/>
        <end position="214"/>
    </location>
</feature>
<dbReference type="SUPFAM" id="SSF57850">
    <property type="entry name" value="RING/U-box"/>
    <property type="match status" value="1"/>
</dbReference>
<feature type="compositionally biased region" description="Polar residues" evidence="5">
    <location>
        <begin position="184"/>
        <end position="198"/>
    </location>
</feature>
<keyword evidence="8" id="KW-1185">Reference proteome</keyword>